<keyword evidence="2" id="KW-1185">Reference proteome</keyword>
<name>A0A3D9KI80_9BACL</name>
<dbReference type="EMBL" id="QRDZ01000003">
    <property type="protein sequence ID" value="RED86208.1"/>
    <property type="molecule type" value="Genomic_DNA"/>
</dbReference>
<accession>A0A3D9KI80</accession>
<organism evidence="1 2">
    <name type="scientific">Cohnella phaseoli</name>
    <dbReference type="NCBI Taxonomy" id="456490"/>
    <lineage>
        <taxon>Bacteria</taxon>
        <taxon>Bacillati</taxon>
        <taxon>Bacillota</taxon>
        <taxon>Bacilli</taxon>
        <taxon>Bacillales</taxon>
        <taxon>Paenibacillaceae</taxon>
        <taxon>Cohnella</taxon>
    </lineage>
</organism>
<dbReference type="Proteomes" id="UP000256977">
    <property type="component" value="Unassembled WGS sequence"/>
</dbReference>
<dbReference type="RefSeq" id="WP_116059352.1">
    <property type="nucleotide sequence ID" value="NZ_QRDZ01000003.1"/>
</dbReference>
<evidence type="ECO:0000313" key="1">
    <source>
        <dbReference type="EMBL" id="RED86208.1"/>
    </source>
</evidence>
<evidence type="ECO:0000313" key="2">
    <source>
        <dbReference type="Proteomes" id="UP000256977"/>
    </source>
</evidence>
<sequence>MSFDLLGKIRITTNGVGTALNQLHKISTSLTNTSSKVARLTTGFVGVGGAIGGALTAATLFNKTIKQAAEFEMRKVTVDAMFGKNHLESAKAYFDLVEDRSAVSMFTQSDFLDAGKSFIPTTKDPKQLEKMLNLAERLGAIDIEQGMTGAAYALKELFSGDGVSMVERFELPRAVINDIKKLPLDKQLAVLDKYLDKIGASNELIEAQSKTTMGQYRKSVAEINKAFRQMGTEGLEYINPLLQEFNQWLKGQDFQRFKTAGINAFGEFARGASDSLRRAAKYIDTNFLSNPEFNKLTTISAKVSFIFETIMGSYNDWLNNKGGRDQIEGVATDVVGMMANALKASEPLIDSAKVMGGALATGIWDGFKNVAKDKPELAALMAYMVTPGTPQIKLAAAGLAYGAPMFDEAGQIVNDKSLTFGQKFKKLFEADGPLGFNTESTLSAGSWLGIKPNGSQAAGIDYVPFDGYISRLHKGETVLTREEAKSYRESGGSGSGQRPIVINMHGTVIRQESDIDKIARQLAYSLTQGRN</sequence>
<protein>
    <submittedName>
        <fullName evidence="1">Uncharacterized protein</fullName>
    </submittedName>
</protein>
<proteinExistence type="predicted"/>
<comment type="caution">
    <text evidence="1">The sequence shown here is derived from an EMBL/GenBank/DDBJ whole genome shotgun (WGS) entry which is preliminary data.</text>
</comment>
<reference evidence="1 2" key="1">
    <citation type="submission" date="2018-07" db="EMBL/GenBank/DDBJ databases">
        <title>Genomic Encyclopedia of Type Strains, Phase III (KMG-III): the genomes of soil and plant-associated and newly described type strains.</title>
        <authorList>
            <person name="Whitman W."/>
        </authorList>
    </citation>
    <scope>NUCLEOTIDE SEQUENCE [LARGE SCALE GENOMIC DNA]</scope>
    <source>
        <strain evidence="1 2">CECT 7287</strain>
    </source>
</reference>
<gene>
    <name evidence="1" type="ORF">DFP98_10359</name>
</gene>
<dbReference type="AlphaFoldDB" id="A0A3D9KI80"/>
<dbReference type="OrthoDB" id="90760at2"/>